<organism evidence="1 2">
    <name type="scientific">Polycladomyces abyssicola</name>
    <dbReference type="NCBI Taxonomy" id="1125966"/>
    <lineage>
        <taxon>Bacteria</taxon>
        <taxon>Bacillati</taxon>
        <taxon>Bacillota</taxon>
        <taxon>Bacilli</taxon>
        <taxon>Bacillales</taxon>
        <taxon>Thermoactinomycetaceae</taxon>
        <taxon>Polycladomyces</taxon>
    </lineage>
</organism>
<dbReference type="InterPro" id="IPR024562">
    <property type="entry name" value="YqhG"/>
</dbReference>
<evidence type="ECO:0000313" key="2">
    <source>
        <dbReference type="Proteomes" id="UP000677436"/>
    </source>
</evidence>
<gene>
    <name evidence="1" type="ORF">JIR001_11850</name>
</gene>
<dbReference type="Proteomes" id="UP000677436">
    <property type="component" value="Chromosome"/>
</dbReference>
<evidence type="ECO:0000313" key="1">
    <source>
        <dbReference type="EMBL" id="BCU81402.1"/>
    </source>
</evidence>
<reference evidence="1" key="1">
    <citation type="journal article" date="2013" name="Int. J. Syst. Evol. Microbiol.">
        <title>Polycladomyces abyssicola gen. nov., sp. nov., a thermophilic filamentous bacterium isolated from hemipelagic sediment.</title>
        <authorList>
            <person name="Tsubouchi T."/>
            <person name="Shimane Y."/>
            <person name="Mori K."/>
            <person name="Usui K."/>
            <person name="Hiraki T."/>
            <person name="Tame A."/>
            <person name="Uematsu K."/>
            <person name="Maruyama T."/>
            <person name="Hatada Y."/>
        </authorList>
    </citation>
    <scope>NUCLEOTIDE SEQUENCE</scope>
    <source>
        <strain evidence="1">JIR-001</strain>
    </source>
</reference>
<dbReference type="KEGG" id="pabs:JIR001_11850"/>
<dbReference type="AlphaFoldDB" id="A0A8D5UDS8"/>
<dbReference type="EMBL" id="AP024601">
    <property type="protein sequence ID" value="BCU81402.1"/>
    <property type="molecule type" value="Genomic_DNA"/>
</dbReference>
<dbReference type="Pfam" id="PF11079">
    <property type="entry name" value="YqhG"/>
    <property type="match status" value="1"/>
</dbReference>
<name>A0A8D5UDS8_9BACL</name>
<accession>A0A8D5UDS8</accession>
<protein>
    <recommendedName>
        <fullName evidence="3">YqhG</fullName>
    </recommendedName>
</protein>
<reference evidence="1" key="2">
    <citation type="journal article" date="2021" name="Microbiol. Resour. Announc.">
        <title>Complete Genome Sequence of Polycladomyces abyssicola JIR-001T, Isolated from Hemipelagic Sediment in Deep Seawater.</title>
        <authorList>
            <person name="Tsubouchi T."/>
            <person name="Kaneko Y."/>
        </authorList>
    </citation>
    <scope>NUCLEOTIDE SEQUENCE</scope>
    <source>
        <strain evidence="1">JIR-001</strain>
    </source>
</reference>
<proteinExistence type="predicted"/>
<dbReference type="RefSeq" id="WP_212774638.1">
    <property type="nucleotide sequence ID" value="NZ_AP024601.1"/>
</dbReference>
<sequence length="273" mass="31493">MNPQQVRNFTERYFLSQKCSIIEKSPAHLQVQLTVEADKDIMNRPFYWMYVERMGLPANPAILTLIFDPEAAPPDLSGELMNFGSPRFALLLESAQKRGRFVRLFESPSTTAPHPLLSRPYVPWLGVNFLVSYVCDRKKDEIVDLGINLHSGEVVTSFYDRLQHKQWSSKLPANRHIIQPQLGIAEGVGELEFNLQKHIEEQDRTWAYEAYEQLEQELNQLDLYYPDHLRLSDETRAEKKQRIGEAVWQYHPRVEVSVVNAGLFYLDGGTGNS</sequence>
<evidence type="ECO:0008006" key="3">
    <source>
        <dbReference type="Google" id="ProtNLM"/>
    </source>
</evidence>
<keyword evidence="2" id="KW-1185">Reference proteome</keyword>